<dbReference type="RefSeq" id="WP_283732058.1">
    <property type="nucleotide sequence ID" value="NZ_CP125968.1"/>
</dbReference>
<dbReference type="InterPro" id="IPR058600">
    <property type="entry name" value="YhjD-like"/>
</dbReference>
<comment type="caution">
    <text evidence="1">The sequence shown here is derived from an EMBL/GenBank/DDBJ whole genome shotgun (WGS) entry which is preliminary data.</text>
</comment>
<evidence type="ECO:0000313" key="1">
    <source>
        <dbReference type="EMBL" id="MDW0117186.1"/>
    </source>
</evidence>
<sequence>MLIPQEALPHFENMIYLPMVLTILTKDQQTFEKGNFKLQTPYIKLINHAINAVQTEMKESSDYLRQNKMKLLRGTMGDMFTTYIFLYHGREEQRRYLNVRLKNRTEELMELYLNSASH</sequence>
<dbReference type="EMBL" id="JAUBDJ010000005">
    <property type="protein sequence ID" value="MDW0117186.1"/>
    <property type="molecule type" value="Genomic_DNA"/>
</dbReference>
<reference evidence="1 2" key="1">
    <citation type="submission" date="2023-06" db="EMBL/GenBank/DDBJ databases">
        <title>Sporosarcina sp. nov., isolated from Korean traditional fermented seafood 'Jeotgal'.</title>
        <authorList>
            <person name="Yang A.I."/>
            <person name="Shin N.-R."/>
        </authorList>
    </citation>
    <scope>NUCLEOTIDE SEQUENCE [LARGE SCALE GENOMIC DNA]</scope>
    <source>
        <strain evidence="1 2">KCTC43456</strain>
    </source>
</reference>
<protein>
    <recommendedName>
        <fullName evidence="3">YhjD</fullName>
    </recommendedName>
</protein>
<gene>
    <name evidence="1" type="ORF">QTL97_09575</name>
</gene>
<dbReference type="Pfam" id="PF26325">
    <property type="entry name" value="YhjD"/>
    <property type="match status" value="1"/>
</dbReference>
<accession>A0AAW9AC47</accession>
<proteinExistence type="predicted"/>
<name>A0AAW9AC47_9BACL</name>
<dbReference type="AlphaFoldDB" id="A0AAW9AC47"/>
<organism evidence="1 2">
    <name type="scientific">Sporosarcina thermotolerans</name>
    <dbReference type="NCBI Taxonomy" id="633404"/>
    <lineage>
        <taxon>Bacteria</taxon>
        <taxon>Bacillati</taxon>
        <taxon>Bacillota</taxon>
        <taxon>Bacilli</taxon>
        <taxon>Bacillales</taxon>
        <taxon>Caryophanaceae</taxon>
        <taxon>Sporosarcina</taxon>
    </lineage>
</organism>
<evidence type="ECO:0000313" key="2">
    <source>
        <dbReference type="Proteomes" id="UP001271648"/>
    </source>
</evidence>
<evidence type="ECO:0008006" key="3">
    <source>
        <dbReference type="Google" id="ProtNLM"/>
    </source>
</evidence>
<keyword evidence="2" id="KW-1185">Reference proteome</keyword>
<dbReference type="Proteomes" id="UP001271648">
    <property type="component" value="Unassembled WGS sequence"/>
</dbReference>